<evidence type="ECO:0000259" key="7">
    <source>
        <dbReference type="PROSITE" id="PS51471"/>
    </source>
</evidence>
<dbReference type="InterPro" id="IPR044862">
    <property type="entry name" value="Pro_4_hyd_alph_FE2OG_OXY"/>
</dbReference>
<feature type="domain" description="Fe2OG dioxygenase" evidence="7">
    <location>
        <begin position="105"/>
        <end position="205"/>
    </location>
</feature>
<reference evidence="8 9" key="1">
    <citation type="submission" date="2022-03" db="EMBL/GenBank/DDBJ databases">
        <title>Genomic Encyclopedia of Type Strains, Phase III (KMG-III): the genomes of soil and plant-associated and newly described type strains.</title>
        <authorList>
            <person name="Whitman W."/>
        </authorList>
    </citation>
    <scope>NUCLEOTIDE SEQUENCE [LARGE SCALE GENOMIC DNA]</scope>
    <source>
        <strain evidence="8 9">BSker1</strain>
    </source>
</reference>
<comment type="caution">
    <text evidence="8">The sequence shown here is derived from an EMBL/GenBank/DDBJ whole genome shotgun (WGS) entry which is preliminary data.</text>
</comment>
<dbReference type="Pfam" id="PF13640">
    <property type="entry name" value="2OG-FeII_Oxy_3"/>
    <property type="match status" value="1"/>
</dbReference>
<dbReference type="PROSITE" id="PS51471">
    <property type="entry name" value="FE2OG_OXY"/>
    <property type="match status" value="1"/>
</dbReference>
<dbReference type="RefSeq" id="WP_253447164.1">
    <property type="nucleotide sequence ID" value="NZ_JALJYF010000001.1"/>
</dbReference>
<evidence type="ECO:0000256" key="3">
    <source>
        <dbReference type="ARBA" id="ARBA00022896"/>
    </source>
</evidence>
<keyword evidence="5" id="KW-0560">Oxidoreductase</keyword>
<keyword evidence="3" id="KW-0847">Vitamin C</keyword>
<dbReference type="Proteomes" id="UP001523550">
    <property type="component" value="Unassembled WGS sequence"/>
</dbReference>
<evidence type="ECO:0000256" key="4">
    <source>
        <dbReference type="ARBA" id="ARBA00022964"/>
    </source>
</evidence>
<evidence type="ECO:0000256" key="5">
    <source>
        <dbReference type="ARBA" id="ARBA00023002"/>
    </source>
</evidence>
<sequence length="206" mass="23717">MNSNRSSRLQPNLDGLVDALARQGWGVTDSLVDGEQSARLRRRLRYRLKSGSFRDAAVGRAATRARVRAVRGDRLCWLNDTAARGTERLWLDQLEQLRLALNQSLFLGLRHWEGHYAVYPPGAHYERHVDRFRDDDARVVSTVLYLNPSWRAEWGGQLRLYPEGQAVQDVEPAVGRFVCFMSANLPHEVLTTHHERLSIVGWFRRD</sequence>
<keyword evidence="6" id="KW-0408">Iron</keyword>
<evidence type="ECO:0000256" key="6">
    <source>
        <dbReference type="ARBA" id="ARBA00023004"/>
    </source>
</evidence>
<keyword evidence="9" id="KW-1185">Reference proteome</keyword>
<name>A0ABT1G7T8_9GAMM</name>
<dbReference type="InterPro" id="IPR006620">
    <property type="entry name" value="Pro_4_hyd_alph"/>
</dbReference>
<evidence type="ECO:0000313" key="8">
    <source>
        <dbReference type="EMBL" id="MCP1727364.1"/>
    </source>
</evidence>
<comment type="cofactor">
    <cofactor evidence="1">
        <name>L-ascorbate</name>
        <dbReference type="ChEBI" id="CHEBI:38290"/>
    </cofactor>
</comment>
<dbReference type="PANTHER" id="PTHR12907:SF26">
    <property type="entry name" value="HIF PROLYL HYDROXYLASE, ISOFORM C"/>
    <property type="match status" value="1"/>
</dbReference>
<evidence type="ECO:0000256" key="2">
    <source>
        <dbReference type="ARBA" id="ARBA00022723"/>
    </source>
</evidence>
<accession>A0ABT1G7T8</accession>
<protein>
    <submittedName>
        <fullName evidence="8">SM-20-related protein</fullName>
    </submittedName>
</protein>
<keyword evidence="4" id="KW-0223">Dioxygenase</keyword>
<evidence type="ECO:0000256" key="1">
    <source>
        <dbReference type="ARBA" id="ARBA00001961"/>
    </source>
</evidence>
<proteinExistence type="predicted"/>
<dbReference type="Gene3D" id="2.60.120.620">
    <property type="entry name" value="q2cbj1_9rhob like domain"/>
    <property type="match status" value="1"/>
</dbReference>
<dbReference type="PANTHER" id="PTHR12907">
    <property type="entry name" value="EGL NINE HOMOLOG-RELATED"/>
    <property type="match status" value="1"/>
</dbReference>
<gene>
    <name evidence="8" type="ORF">J2T60_001329</name>
</gene>
<dbReference type="EMBL" id="JALJYF010000001">
    <property type="protein sequence ID" value="MCP1727364.1"/>
    <property type="molecule type" value="Genomic_DNA"/>
</dbReference>
<evidence type="ECO:0000313" key="9">
    <source>
        <dbReference type="Proteomes" id="UP001523550"/>
    </source>
</evidence>
<organism evidence="8 9">
    <name type="scientific">Natronospira proteinivora</name>
    <dbReference type="NCBI Taxonomy" id="1807133"/>
    <lineage>
        <taxon>Bacteria</taxon>
        <taxon>Pseudomonadati</taxon>
        <taxon>Pseudomonadota</taxon>
        <taxon>Gammaproteobacteria</taxon>
        <taxon>Natronospirales</taxon>
        <taxon>Natronospiraceae</taxon>
        <taxon>Natronospira</taxon>
    </lineage>
</organism>
<dbReference type="SMART" id="SM00702">
    <property type="entry name" value="P4Hc"/>
    <property type="match status" value="1"/>
</dbReference>
<dbReference type="InterPro" id="IPR051559">
    <property type="entry name" value="HIF_prolyl_hydroxylases"/>
</dbReference>
<keyword evidence="2" id="KW-0479">Metal-binding</keyword>
<dbReference type="InterPro" id="IPR005123">
    <property type="entry name" value="Oxoglu/Fe-dep_dioxygenase_dom"/>
</dbReference>